<accession>A0A445D749</accession>
<proteinExistence type="predicted"/>
<evidence type="ECO:0000313" key="1">
    <source>
        <dbReference type="EMBL" id="RYR59107.1"/>
    </source>
</evidence>
<comment type="caution">
    <text evidence="1">The sequence shown here is derived from an EMBL/GenBank/DDBJ whole genome shotgun (WGS) entry which is preliminary data.</text>
</comment>
<name>A0A445D749_ARAHY</name>
<gene>
    <name evidence="1" type="ORF">Ahy_A05g024949</name>
</gene>
<dbReference type="Gene3D" id="3.40.630.30">
    <property type="match status" value="1"/>
</dbReference>
<dbReference type="EMBL" id="SDMP01000005">
    <property type="protein sequence ID" value="RYR59107.1"/>
    <property type="molecule type" value="Genomic_DNA"/>
</dbReference>
<dbReference type="AlphaFoldDB" id="A0A445D749"/>
<dbReference type="Proteomes" id="UP000289738">
    <property type="component" value="Chromosome A05"/>
</dbReference>
<sequence length="76" mass="8657">MERDREESVDLAQISLRPLQLSDVDDFVVWTTDEKVSNTWEPYSSKDQGIDFIQNKACECKMMDSSISGIGTEHSI</sequence>
<organism evidence="1 2">
    <name type="scientific">Arachis hypogaea</name>
    <name type="common">Peanut</name>
    <dbReference type="NCBI Taxonomy" id="3818"/>
    <lineage>
        <taxon>Eukaryota</taxon>
        <taxon>Viridiplantae</taxon>
        <taxon>Streptophyta</taxon>
        <taxon>Embryophyta</taxon>
        <taxon>Tracheophyta</taxon>
        <taxon>Spermatophyta</taxon>
        <taxon>Magnoliopsida</taxon>
        <taxon>eudicotyledons</taxon>
        <taxon>Gunneridae</taxon>
        <taxon>Pentapetalae</taxon>
        <taxon>rosids</taxon>
        <taxon>fabids</taxon>
        <taxon>Fabales</taxon>
        <taxon>Fabaceae</taxon>
        <taxon>Papilionoideae</taxon>
        <taxon>50 kb inversion clade</taxon>
        <taxon>dalbergioids sensu lato</taxon>
        <taxon>Dalbergieae</taxon>
        <taxon>Pterocarpus clade</taxon>
        <taxon>Arachis</taxon>
    </lineage>
</organism>
<evidence type="ECO:0000313" key="2">
    <source>
        <dbReference type="Proteomes" id="UP000289738"/>
    </source>
</evidence>
<evidence type="ECO:0008006" key="3">
    <source>
        <dbReference type="Google" id="ProtNLM"/>
    </source>
</evidence>
<keyword evidence="2" id="KW-1185">Reference proteome</keyword>
<reference evidence="1 2" key="1">
    <citation type="submission" date="2019-01" db="EMBL/GenBank/DDBJ databases">
        <title>Sequencing of cultivated peanut Arachis hypogaea provides insights into genome evolution and oil improvement.</title>
        <authorList>
            <person name="Chen X."/>
        </authorList>
    </citation>
    <scope>NUCLEOTIDE SEQUENCE [LARGE SCALE GENOMIC DNA]</scope>
    <source>
        <strain evidence="2">cv. Fuhuasheng</strain>
        <tissue evidence="1">Leaves</tissue>
    </source>
</reference>
<protein>
    <recommendedName>
        <fullName evidence="3">N-acetyltransferase domain-containing protein</fullName>
    </recommendedName>
</protein>